<gene>
    <name evidence="3" type="ORF">KA717_18435</name>
</gene>
<sequence>MMENNFPIAFPVLGCGTWAWGNQLLWGYEPKMDRELQQVFDFCVSHGITFFDTGDSYGTGRWQGRSESLLGEFAQAYSGSHGTDICVGTKLAAYPWRLTPQSVLKAGQASAQRLQRPLDLVQLHWSTANYAPWQERILLTGLAQLCEQGLAKAVGLSNFGPQRLQKAHQFFGDRGIQIASLQVQYSLLSTYPVTQLDLKVLCDQLNIKLIAYSPLTLGLLTGKYSVQGPFPSGLRGLLFRQLLPQIQPLLACLTAIAASRQKTMAQIALNWCICKGTMPIPGAKTLPQAEENFGAVGWWLDAGEIEELDRMAGSLKKTMVQNIFQSR</sequence>
<dbReference type="InterPro" id="IPR050791">
    <property type="entry name" value="Aldo-Keto_reductase"/>
</dbReference>
<feature type="domain" description="NADP-dependent oxidoreductase" evidence="2">
    <location>
        <begin position="13"/>
        <end position="310"/>
    </location>
</feature>
<keyword evidence="1" id="KW-0560">Oxidoreductase</keyword>
<dbReference type="EMBL" id="CP073041">
    <property type="protein sequence ID" value="UXE64279.1"/>
    <property type="molecule type" value="Genomic_DNA"/>
</dbReference>
<name>A0A977L2I4_9CYAN</name>
<evidence type="ECO:0000259" key="2">
    <source>
        <dbReference type="Pfam" id="PF00248"/>
    </source>
</evidence>
<accession>A0A977L2I4</accession>
<evidence type="ECO:0000313" key="3">
    <source>
        <dbReference type="EMBL" id="UXE64279.1"/>
    </source>
</evidence>
<protein>
    <submittedName>
        <fullName evidence="3">Aldo/keto reductase</fullName>
    </submittedName>
</protein>
<dbReference type="PROSITE" id="PS00062">
    <property type="entry name" value="ALDOKETO_REDUCTASE_2"/>
    <property type="match status" value="1"/>
</dbReference>
<organism evidence="3">
    <name type="scientific">Woronichinia naegeliana WA131</name>
    <dbReference type="NCBI Taxonomy" id="2824559"/>
    <lineage>
        <taxon>Bacteria</taxon>
        <taxon>Bacillati</taxon>
        <taxon>Cyanobacteriota</taxon>
        <taxon>Cyanophyceae</taxon>
        <taxon>Synechococcales</taxon>
        <taxon>Coelosphaeriaceae</taxon>
        <taxon>Woronichinia</taxon>
    </lineage>
</organism>
<proteinExistence type="predicted"/>
<reference evidence="3" key="1">
    <citation type="submission" date="2021-04" db="EMBL/GenBank/DDBJ databases">
        <title>Genome sequence of Woronichinia naegeliana from Washington state freshwater lake bloom.</title>
        <authorList>
            <person name="Dreher T.W."/>
        </authorList>
    </citation>
    <scope>NUCLEOTIDE SEQUENCE</scope>
    <source>
        <strain evidence="3">WA131</strain>
    </source>
</reference>
<dbReference type="InterPro" id="IPR036812">
    <property type="entry name" value="NAD(P)_OxRdtase_dom_sf"/>
</dbReference>
<dbReference type="GO" id="GO:0016491">
    <property type="term" value="F:oxidoreductase activity"/>
    <property type="evidence" value="ECO:0007669"/>
    <property type="project" value="UniProtKB-KW"/>
</dbReference>
<dbReference type="PANTHER" id="PTHR43625:SF5">
    <property type="entry name" value="PYRIDOXAL REDUCTASE, CHLOROPLASTIC"/>
    <property type="match status" value="1"/>
</dbReference>
<dbReference type="AlphaFoldDB" id="A0A977L2I4"/>
<dbReference type="CDD" id="cd19093">
    <property type="entry name" value="AKR_AtPLR-like"/>
    <property type="match status" value="1"/>
</dbReference>
<dbReference type="GO" id="GO:0005737">
    <property type="term" value="C:cytoplasm"/>
    <property type="evidence" value="ECO:0007669"/>
    <property type="project" value="TreeGrafter"/>
</dbReference>
<dbReference type="Pfam" id="PF00248">
    <property type="entry name" value="Aldo_ket_red"/>
    <property type="match status" value="1"/>
</dbReference>
<dbReference type="Gene3D" id="3.20.20.100">
    <property type="entry name" value="NADP-dependent oxidoreductase domain"/>
    <property type="match status" value="1"/>
</dbReference>
<dbReference type="Proteomes" id="UP001065613">
    <property type="component" value="Chromosome"/>
</dbReference>
<dbReference type="SUPFAM" id="SSF51430">
    <property type="entry name" value="NAD(P)-linked oxidoreductase"/>
    <property type="match status" value="1"/>
</dbReference>
<dbReference type="PANTHER" id="PTHR43625">
    <property type="entry name" value="AFLATOXIN B1 ALDEHYDE REDUCTASE"/>
    <property type="match status" value="1"/>
</dbReference>
<dbReference type="InterPro" id="IPR023210">
    <property type="entry name" value="NADP_OxRdtase_dom"/>
</dbReference>
<evidence type="ECO:0000256" key="1">
    <source>
        <dbReference type="ARBA" id="ARBA00023002"/>
    </source>
</evidence>
<dbReference type="InterPro" id="IPR018170">
    <property type="entry name" value="Aldo/ket_reductase_CS"/>
</dbReference>
<dbReference type="KEGG" id="wna:KA717_18435"/>